<evidence type="ECO:0000256" key="1">
    <source>
        <dbReference type="SAM" id="SignalP"/>
    </source>
</evidence>
<dbReference type="InterPro" id="IPR010865">
    <property type="entry name" value="DUF1499"/>
</dbReference>
<reference evidence="3" key="1">
    <citation type="journal article" date="2019" name="Int. J. Syst. Evol. Microbiol.">
        <title>The Global Catalogue of Microorganisms (GCM) 10K type strain sequencing project: providing services to taxonomists for standard genome sequencing and annotation.</title>
        <authorList>
            <consortium name="The Broad Institute Genomics Platform"/>
            <consortium name="The Broad Institute Genome Sequencing Center for Infectious Disease"/>
            <person name="Wu L."/>
            <person name="Ma J."/>
        </authorList>
    </citation>
    <scope>NUCLEOTIDE SEQUENCE [LARGE SCALE GENOMIC DNA]</scope>
    <source>
        <strain evidence="3">KCTC 52039</strain>
    </source>
</reference>
<evidence type="ECO:0000313" key="3">
    <source>
        <dbReference type="Proteomes" id="UP001595547"/>
    </source>
</evidence>
<feature type="signal peptide" evidence="1">
    <location>
        <begin position="1"/>
        <end position="16"/>
    </location>
</feature>
<name>A0ABV7IY68_9RHOB</name>
<keyword evidence="1" id="KW-0732">Signal</keyword>
<evidence type="ECO:0000313" key="2">
    <source>
        <dbReference type="EMBL" id="MFC3180281.1"/>
    </source>
</evidence>
<dbReference type="EMBL" id="JBHRTO010000001">
    <property type="protein sequence ID" value="MFC3180281.1"/>
    <property type="molecule type" value="Genomic_DNA"/>
</dbReference>
<dbReference type="Pfam" id="PF07386">
    <property type="entry name" value="DUF1499"/>
    <property type="match status" value="1"/>
</dbReference>
<feature type="chain" id="PRO_5045966237" evidence="1">
    <location>
        <begin position="17"/>
        <end position="147"/>
    </location>
</feature>
<comment type="caution">
    <text evidence="2">The sequence shown here is derived from an EMBL/GenBank/DDBJ whole genome shotgun (WGS) entry which is preliminary data.</text>
</comment>
<keyword evidence="3" id="KW-1185">Reference proteome</keyword>
<dbReference type="Proteomes" id="UP001595547">
    <property type="component" value="Unassembled WGS sequence"/>
</dbReference>
<proteinExistence type="predicted"/>
<accession>A0ABV7IY68</accession>
<gene>
    <name evidence="2" type="ORF">ACFOGH_04715</name>
</gene>
<protein>
    <submittedName>
        <fullName evidence="2">DUF1499 domain-containing protein</fullName>
    </submittedName>
</protein>
<organism evidence="2 3">
    <name type="scientific">Cypionkella sinensis</name>
    <dbReference type="NCBI Taxonomy" id="1756043"/>
    <lineage>
        <taxon>Bacteria</taxon>
        <taxon>Pseudomonadati</taxon>
        <taxon>Pseudomonadota</taxon>
        <taxon>Alphaproteobacteria</taxon>
        <taxon>Rhodobacterales</taxon>
        <taxon>Paracoccaceae</taxon>
        <taxon>Cypionkella</taxon>
    </lineage>
</organism>
<dbReference type="RefSeq" id="WP_380071911.1">
    <property type="nucleotide sequence ID" value="NZ_JBHRTO010000001.1"/>
</dbReference>
<sequence length="147" mass="15601">MVLASAVLILAAGAMAYIRLAPSDPTQWNVALTPRPAQITTPSPDKITVLNDGAYVDLNVAADQTQALLAKLDGIALASPRTQRVAGSAETGRITWVTRSAFWGFPDYTTAESTPTGITIFARQRFGAGDWGVNAARLAAWITKLNT</sequence>